<evidence type="ECO:0000256" key="7">
    <source>
        <dbReference type="ARBA" id="ARBA00022840"/>
    </source>
</evidence>
<reference evidence="10" key="1">
    <citation type="submission" date="2019-08" db="EMBL/GenBank/DDBJ databases">
        <title>The improved chromosome-level genome for the pearl oyster Pinctada fucata martensii using PacBio sequencing and Hi-C.</title>
        <authorList>
            <person name="Zheng Z."/>
        </authorList>
    </citation>
    <scope>NUCLEOTIDE SEQUENCE</scope>
    <source>
        <strain evidence="10">ZZ-2019</strain>
        <tissue evidence="10">Adductor muscle</tissue>
    </source>
</reference>
<evidence type="ECO:0000313" key="11">
    <source>
        <dbReference type="Proteomes" id="UP001186944"/>
    </source>
</evidence>
<organism evidence="10 11">
    <name type="scientific">Pinctada imbricata</name>
    <name type="common">Atlantic pearl-oyster</name>
    <name type="synonym">Pinctada martensii</name>
    <dbReference type="NCBI Taxonomy" id="66713"/>
    <lineage>
        <taxon>Eukaryota</taxon>
        <taxon>Metazoa</taxon>
        <taxon>Spiralia</taxon>
        <taxon>Lophotrochozoa</taxon>
        <taxon>Mollusca</taxon>
        <taxon>Bivalvia</taxon>
        <taxon>Autobranchia</taxon>
        <taxon>Pteriomorphia</taxon>
        <taxon>Pterioida</taxon>
        <taxon>Pterioidea</taxon>
        <taxon>Pteriidae</taxon>
        <taxon>Pinctada</taxon>
    </lineage>
</organism>
<name>A0AA88YPI8_PINIB</name>
<dbReference type="CDD" id="cd22758">
    <property type="entry name" value="OTU_232R-like"/>
    <property type="match status" value="1"/>
</dbReference>
<protein>
    <recommendedName>
        <fullName evidence="9">OTU domain-containing protein</fullName>
    </recommendedName>
</protein>
<evidence type="ECO:0000256" key="5">
    <source>
        <dbReference type="ARBA" id="ARBA00022723"/>
    </source>
</evidence>
<dbReference type="SMART" id="SM01265">
    <property type="entry name" value="Mab-21"/>
    <property type="match status" value="1"/>
</dbReference>
<feature type="domain" description="OTU" evidence="9">
    <location>
        <begin position="52"/>
        <end position="190"/>
    </location>
</feature>
<keyword evidence="8" id="KW-0460">Magnesium</keyword>
<keyword evidence="4" id="KW-0548">Nucleotidyltransferase</keyword>
<dbReference type="InterPro" id="IPR024810">
    <property type="entry name" value="MAB21L/cGLR"/>
</dbReference>
<dbReference type="InterPro" id="IPR046903">
    <property type="entry name" value="Mab-21-like_nuc_Trfase"/>
</dbReference>
<keyword evidence="3" id="KW-0808">Transferase</keyword>
<evidence type="ECO:0000256" key="3">
    <source>
        <dbReference type="ARBA" id="ARBA00022679"/>
    </source>
</evidence>
<dbReference type="EMBL" id="VSWD01000005">
    <property type="protein sequence ID" value="KAK3101301.1"/>
    <property type="molecule type" value="Genomic_DNA"/>
</dbReference>
<dbReference type="Pfam" id="PF03281">
    <property type="entry name" value="Mab-21"/>
    <property type="match status" value="1"/>
</dbReference>
<proteinExistence type="inferred from homology"/>
<accession>A0AA88YPI8</accession>
<evidence type="ECO:0000256" key="1">
    <source>
        <dbReference type="ARBA" id="ARBA00001946"/>
    </source>
</evidence>
<gene>
    <name evidence="10" type="ORF">FSP39_002540</name>
</gene>
<dbReference type="InterPro" id="IPR003323">
    <property type="entry name" value="OTU_dom"/>
</dbReference>
<keyword evidence="5" id="KW-0479">Metal-binding</keyword>
<evidence type="ECO:0000256" key="2">
    <source>
        <dbReference type="ARBA" id="ARBA00008307"/>
    </source>
</evidence>
<evidence type="ECO:0000256" key="8">
    <source>
        <dbReference type="ARBA" id="ARBA00022842"/>
    </source>
</evidence>
<dbReference type="Gene3D" id="1.10.1410.40">
    <property type="match status" value="1"/>
</dbReference>
<comment type="similarity">
    <text evidence="2">Belongs to the mab-21 family.</text>
</comment>
<dbReference type="PANTHER" id="PTHR10656:SF42">
    <property type="entry name" value="CYCLIC GMP-AMP SYNTHASE-LIKE PROTEIN-RELATED"/>
    <property type="match status" value="1"/>
</dbReference>
<dbReference type="PROSITE" id="PS50802">
    <property type="entry name" value="OTU"/>
    <property type="match status" value="1"/>
</dbReference>
<dbReference type="InterPro" id="IPR038765">
    <property type="entry name" value="Papain-like_cys_pep_sf"/>
</dbReference>
<evidence type="ECO:0000256" key="6">
    <source>
        <dbReference type="ARBA" id="ARBA00022741"/>
    </source>
</evidence>
<evidence type="ECO:0000313" key="10">
    <source>
        <dbReference type="EMBL" id="KAK3101301.1"/>
    </source>
</evidence>
<dbReference type="GO" id="GO:0005524">
    <property type="term" value="F:ATP binding"/>
    <property type="evidence" value="ECO:0007669"/>
    <property type="project" value="UniProtKB-KW"/>
</dbReference>
<comment type="caution">
    <text evidence="10">The sequence shown here is derived from an EMBL/GenBank/DDBJ whole genome shotgun (WGS) entry which is preliminary data.</text>
</comment>
<dbReference type="Pfam" id="PF02338">
    <property type="entry name" value="OTU"/>
    <property type="match status" value="1"/>
</dbReference>
<dbReference type="SUPFAM" id="SSF54001">
    <property type="entry name" value="Cysteine proteinases"/>
    <property type="match status" value="1"/>
</dbReference>
<keyword evidence="11" id="KW-1185">Reference proteome</keyword>
<dbReference type="AlphaFoldDB" id="A0AA88YPI8"/>
<keyword evidence="7" id="KW-0067">ATP-binding</keyword>
<dbReference type="Proteomes" id="UP001186944">
    <property type="component" value="Unassembled WGS sequence"/>
</dbReference>
<dbReference type="GO" id="GO:0046872">
    <property type="term" value="F:metal ion binding"/>
    <property type="evidence" value="ECO:0007669"/>
    <property type="project" value="UniProtKB-KW"/>
</dbReference>
<dbReference type="PANTHER" id="PTHR10656">
    <property type="entry name" value="CELL FATE DETERMINING PROTEIN MAB21-RELATED"/>
    <property type="match status" value="1"/>
</dbReference>
<dbReference type="GO" id="GO:0016779">
    <property type="term" value="F:nucleotidyltransferase activity"/>
    <property type="evidence" value="ECO:0007669"/>
    <property type="project" value="UniProtKB-KW"/>
</dbReference>
<sequence>MQAGDAYSSWAPCLTLIFGVRFFSYGGGQKSNAVELPPLLLALKEFAAANDLELKDGSPDGSCMFYAVADQLQVRTLESDHSATLLRQQAVDYLRNNPLHEDGTHLEQFLSTETWSAYLSRMSQPTQWGDHMILRAMSNMLTRNIIVCNVRPDGEVQQHEIVPMKDQRSDKVALYLGHLGEFHYMSLRPKDWEDKWFAKAKEDKRKDTNFGIPSHSILDNDSEETLFQLCSDMTCVDQVSGVPLPHLSYLIVHLLPPVHHMTITLQTQLRLTDSNGSPLLLEQIGSCGHGTRRILKDISYDEKMKKFHDIKWFSPMTFLSIDKSYIVHCSNSGNANKVIIADESQSHPGYCKLRLATNQLPEKYNVVSDKDATYLAKPELDVHPSDRSAMYSVHPSFECNSWPEQASEWISRDRPVRWPPASLVQRIHRQKCFVIQTPHPASLCAQIEWRFNFSRAEKILLNEALSDNQKQCFDTYQIVVEYHLRNLKRRLSSVHLKSVFFYACEQIGESYWMDSFGGCFLYLIASLLRCLKERKLPNYFIRENNMIDHMDNETVEDIQNALDPIRLFPIESMTFMVERHGYNLGWISRSIKADIPLYVRDVHKDLNRVVRKVFVPTTLKRAMKLANEQQYEYAIEAVNTAYEELLMTPPAIDGSPTRMPRDSSHFLSEVIHNIDDESTAYLFGTYLNRLTGRKIYRNVSSISTLRIRDLTDGEDTGGMGDAPVPKKYQHSTLLRATYLDDLAYRFYSLGKYKISGKFLGHAINLIQKDLTSDTLDVDEISNAELRQDIARQTYENKYMMTSYLVTIMQHLTVLCWPEMLMAKLTQIEEVCERFNNPAVVKYLANMWQRLRYFDRAEEIRTKFGVLGYDEGVDQNYEDMLTDPYNQTQYI</sequence>
<dbReference type="InterPro" id="IPR046906">
    <property type="entry name" value="Mab-21_HhH/H2TH-like"/>
</dbReference>
<dbReference type="Pfam" id="PF20266">
    <property type="entry name" value="Mab-21_C"/>
    <property type="match status" value="1"/>
</dbReference>
<keyword evidence="6" id="KW-0547">Nucleotide-binding</keyword>
<evidence type="ECO:0000256" key="4">
    <source>
        <dbReference type="ARBA" id="ARBA00022695"/>
    </source>
</evidence>
<evidence type="ECO:0000259" key="9">
    <source>
        <dbReference type="PROSITE" id="PS50802"/>
    </source>
</evidence>
<comment type="cofactor">
    <cofactor evidence="1">
        <name>Mg(2+)</name>
        <dbReference type="ChEBI" id="CHEBI:18420"/>
    </cofactor>
</comment>
<dbReference type="Gene3D" id="3.90.70.80">
    <property type="match status" value="1"/>
</dbReference>